<proteinExistence type="predicted"/>
<keyword evidence="2" id="KW-0560">Oxidoreductase</keyword>
<evidence type="ECO:0000313" key="3">
    <source>
        <dbReference type="Proteomes" id="UP001603013"/>
    </source>
</evidence>
<comment type="caution">
    <text evidence="2">The sequence shown here is derived from an EMBL/GenBank/DDBJ whole genome shotgun (WGS) entry which is preliminary data.</text>
</comment>
<accession>A0ABW6YLH8</accession>
<keyword evidence="3" id="KW-1185">Reference proteome</keyword>
<feature type="transmembrane region" description="Helical" evidence="1">
    <location>
        <begin position="268"/>
        <end position="287"/>
    </location>
</feature>
<dbReference type="Gene3D" id="1.20.910.10">
    <property type="entry name" value="Heme oxygenase-like"/>
    <property type="match status" value="1"/>
</dbReference>
<reference evidence="2 3" key="1">
    <citation type="submission" date="2024-10" db="EMBL/GenBank/DDBJ databases">
        <title>The Natural Products Discovery Center: Release of the First 8490 Sequenced Strains for Exploring Actinobacteria Biosynthetic Diversity.</title>
        <authorList>
            <person name="Kalkreuter E."/>
            <person name="Kautsar S.A."/>
            <person name="Yang D."/>
            <person name="Bader C.D."/>
            <person name="Teijaro C.N."/>
            <person name="Fluegel L."/>
            <person name="Davis C.M."/>
            <person name="Simpson J.R."/>
            <person name="Lauterbach L."/>
            <person name="Steele A.D."/>
            <person name="Gui C."/>
            <person name="Meng S."/>
            <person name="Li G."/>
            <person name="Viehrig K."/>
            <person name="Ye F."/>
            <person name="Su P."/>
            <person name="Kiefer A.F."/>
            <person name="Nichols A."/>
            <person name="Cepeda A.J."/>
            <person name="Yan W."/>
            <person name="Fan B."/>
            <person name="Jiang Y."/>
            <person name="Adhikari A."/>
            <person name="Zheng C.-J."/>
            <person name="Schuster L."/>
            <person name="Cowan T.M."/>
            <person name="Smanski M.J."/>
            <person name="Chevrette M.G."/>
            <person name="De Carvalho L.P.S."/>
            <person name="Shen B."/>
        </authorList>
    </citation>
    <scope>NUCLEOTIDE SEQUENCE [LARGE SCALE GENOMIC DNA]</scope>
    <source>
        <strain evidence="2 3">NPDC015755</strain>
    </source>
</reference>
<keyword evidence="1" id="KW-0472">Membrane</keyword>
<protein>
    <submittedName>
        <fullName evidence="2">Iron-containing redox enzyme family protein</fullName>
        <ecNumber evidence="2">1.-.-.-</ecNumber>
    </submittedName>
</protein>
<dbReference type="SMART" id="SM01236">
    <property type="entry name" value="Haem_oxygenase_2"/>
    <property type="match status" value="1"/>
</dbReference>
<keyword evidence="1" id="KW-1133">Transmembrane helix</keyword>
<dbReference type="InterPro" id="IPR016084">
    <property type="entry name" value="Haem_Oase-like_multi-hlx"/>
</dbReference>
<dbReference type="EC" id="1.-.-.-" evidence="2"/>
<evidence type="ECO:0000313" key="2">
    <source>
        <dbReference type="EMBL" id="MFF8280256.1"/>
    </source>
</evidence>
<dbReference type="Pfam" id="PF14518">
    <property type="entry name" value="Haem_oxygenas_2"/>
    <property type="match status" value="1"/>
</dbReference>
<dbReference type="EMBL" id="JBIBSM010000020">
    <property type="protein sequence ID" value="MFF8280256.1"/>
    <property type="molecule type" value="Genomic_DNA"/>
</dbReference>
<keyword evidence="1" id="KW-0812">Transmembrane</keyword>
<dbReference type="Proteomes" id="UP001603013">
    <property type="component" value="Unassembled WGS sequence"/>
</dbReference>
<dbReference type="RefSeq" id="WP_391937124.1">
    <property type="nucleotide sequence ID" value="NZ_JBIBSM010000020.1"/>
</dbReference>
<sequence length="450" mass="49545">MTTSTSPDSAFGNLTEESVRYSRLSQFRSTSEPFIPNNPYHRPLNPERVAQLDWSRPLDEETFASDRSLLANRLLMNVYESDALFLPAAGLRTFEDDFSAFYHSDSRLAGERIRPQMERFAFGFLDDSVGVSGQWDEDTLRAHLRHSVDQANSPGSRPVFDAIRAAKAPRIAAGTQIVQMALDGLTEATAMSQNLGGAFGPEQSELFKIFVDEFGYGVFPAKHSTLFMELCSSVGMATTSHHYWFFYLPSSIAINNYFYWATRNRTGFFRYIGAMAFLEATFASWFGDLTKVFRDVYGDAVDTRYCDEHAHIDQHHGRMAIDDLLIPLARKHGPVAVKGLLQGVEEIQLLDRLAGADLLAQLTWDPALSDAPADGPAGVVVELDSDSAFDTQVAPAATRLHVLGGEALLYTSATGDPLRVPQGRSVVVPAGRLYGVRTEGRTQLATGPAA</sequence>
<gene>
    <name evidence="2" type="ORF">ACF05T_29915</name>
</gene>
<evidence type="ECO:0000256" key="1">
    <source>
        <dbReference type="SAM" id="Phobius"/>
    </source>
</evidence>
<dbReference type="SUPFAM" id="SSF48613">
    <property type="entry name" value="Heme oxygenase-like"/>
    <property type="match status" value="1"/>
</dbReference>
<organism evidence="2 3">
    <name type="scientific">Streptomyces lateritius</name>
    <dbReference type="NCBI Taxonomy" id="67313"/>
    <lineage>
        <taxon>Bacteria</taxon>
        <taxon>Bacillati</taxon>
        <taxon>Actinomycetota</taxon>
        <taxon>Actinomycetes</taxon>
        <taxon>Kitasatosporales</taxon>
        <taxon>Streptomycetaceae</taxon>
        <taxon>Streptomyces</taxon>
    </lineage>
</organism>
<name>A0ABW6YLH8_9ACTN</name>
<feature type="transmembrane region" description="Helical" evidence="1">
    <location>
        <begin position="243"/>
        <end position="261"/>
    </location>
</feature>
<dbReference type="GO" id="GO:0016491">
    <property type="term" value="F:oxidoreductase activity"/>
    <property type="evidence" value="ECO:0007669"/>
    <property type="project" value="UniProtKB-KW"/>
</dbReference>